<dbReference type="PANTHER" id="PTHR43464">
    <property type="entry name" value="METHYLTRANSFERASE"/>
    <property type="match status" value="1"/>
</dbReference>
<keyword evidence="1 5" id="KW-0489">Methyltransferase</keyword>
<dbReference type="CDD" id="cd02440">
    <property type="entry name" value="AdoMet_MTases"/>
    <property type="match status" value="1"/>
</dbReference>
<evidence type="ECO:0000256" key="1">
    <source>
        <dbReference type="ARBA" id="ARBA00022603"/>
    </source>
</evidence>
<dbReference type="PANTHER" id="PTHR43464:SF19">
    <property type="entry name" value="UBIQUINONE BIOSYNTHESIS O-METHYLTRANSFERASE, MITOCHONDRIAL"/>
    <property type="match status" value="1"/>
</dbReference>
<dbReference type="InterPro" id="IPR029063">
    <property type="entry name" value="SAM-dependent_MTases_sf"/>
</dbReference>
<dbReference type="GO" id="GO:0032259">
    <property type="term" value="P:methylation"/>
    <property type="evidence" value="ECO:0007669"/>
    <property type="project" value="UniProtKB-KW"/>
</dbReference>
<dbReference type="EMBL" id="SJPV01000001">
    <property type="protein sequence ID" value="TWU41913.1"/>
    <property type="molecule type" value="Genomic_DNA"/>
</dbReference>
<evidence type="ECO:0000256" key="2">
    <source>
        <dbReference type="ARBA" id="ARBA00022679"/>
    </source>
</evidence>
<protein>
    <submittedName>
        <fullName evidence="5">Ubiquinone/menaquinone biosynthesis methyltransferase</fullName>
    </submittedName>
</protein>
<dbReference type="Pfam" id="PF13649">
    <property type="entry name" value="Methyltransf_25"/>
    <property type="match status" value="1"/>
</dbReference>
<evidence type="ECO:0000259" key="4">
    <source>
        <dbReference type="Pfam" id="PF13649"/>
    </source>
</evidence>
<keyword evidence="5" id="KW-0830">Ubiquinone</keyword>
<evidence type="ECO:0000313" key="6">
    <source>
        <dbReference type="Proteomes" id="UP000319143"/>
    </source>
</evidence>
<organism evidence="5 6">
    <name type="scientific">Novipirellula artificiosorum</name>
    <dbReference type="NCBI Taxonomy" id="2528016"/>
    <lineage>
        <taxon>Bacteria</taxon>
        <taxon>Pseudomonadati</taxon>
        <taxon>Planctomycetota</taxon>
        <taxon>Planctomycetia</taxon>
        <taxon>Pirellulales</taxon>
        <taxon>Pirellulaceae</taxon>
        <taxon>Novipirellula</taxon>
    </lineage>
</organism>
<evidence type="ECO:0000313" key="5">
    <source>
        <dbReference type="EMBL" id="TWU41913.1"/>
    </source>
</evidence>
<sequence length="267" mass="29803">MNQPPKSASPPEWRRPVGVSSGTWDYVNERTIADHYDAFVADTPLCRLDQQIVAAEFPTRKSGQNASIIDLGCGSGRTALPLAARGYTVIGVDLSHRMLEILVTKAQQQSLIDRIHPVRANLVQIDGFADQSIDHAVCMFSTLGMIQGGSNRREMLRSLRRIVRPGGKFVLHVHNRWAALYEPGGIRAMVASRARLWFNSDHEFGDSVYAYRGLDKMFMHRFSRKELAADLRATGWQVRELLRVATDGSAIVNRRFGKVGGFIVIAQ</sequence>
<gene>
    <name evidence="5" type="ORF">Poly41_02060</name>
</gene>
<evidence type="ECO:0000256" key="3">
    <source>
        <dbReference type="ARBA" id="ARBA00022691"/>
    </source>
</evidence>
<dbReference type="SUPFAM" id="SSF53335">
    <property type="entry name" value="S-adenosyl-L-methionine-dependent methyltransferases"/>
    <property type="match status" value="1"/>
</dbReference>
<dbReference type="GO" id="GO:0008168">
    <property type="term" value="F:methyltransferase activity"/>
    <property type="evidence" value="ECO:0007669"/>
    <property type="project" value="UniProtKB-KW"/>
</dbReference>
<accession>A0A5C6DWV5</accession>
<dbReference type="OrthoDB" id="9804312at2"/>
<comment type="caution">
    <text evidence="5">The sequence shown here is derived from an EMBL/GenBank/DDBJ whole genome shotgun (WGS) entry which is preliminary data.</text>
</comment>
<dbReference type="Gene3D" id="3.40.50.150">
    <property type="entry name" value="Vaccinia Virus protein VP39"/>
    <property type="match status" value="1"/>
</dbReference>
<keyword evidence="3" id="KW-0949">S-adenosyl-L-methionine</keyword>
<name>A0A5C6DWV5_9BACT</name>
<dbReference type="RefSeq" id="WP_146524068.1">
    <property type="nucleotide sequence ID" value="NZ_SJPV01000001.1"/>
</dbReference>
<keyword evidence="6" id="KW-1185">Reference proteome</keyword>
<dbReference type="AlphaFoldDB" id="A0A5C6DWV5"/>
<dbReference type="Proteomes" id="UP000319143">
    <property type="component" value="Unassembled WGS sequence"/>
</dbReference>
<keyword evidence="2 5" id="KW-0808">Transferase</keyword>
<proteinExistence type="predicted"/>
<dbReference type="InterPro" id="IPR041698">
    <property type="entry name" value="Methyltransf_25"/>
</dbReference>
<reference evidence="5 6" key="1">
    <citation type="submission" date="2019-02" db="EMBL/GenBank/DDBJ databases">
        <title>Deep-cultivation of Planctomycetes and their phenomic and genomic characterization uncovers novel biology.</title>
        <authorList>
            <person name="Wiegand S."/>
            <person name="Jogler M."/>
            <person name="Boedeker C."/>
            <person name="Pinto D."/>
            <person name="Vollmers J."/>
            <person name="Rivas-Marin E."/>
            <person name="Kohn T."/>
            <person name="Peeters S.H."/>
            <person name="Heuer A."/>
            <person name="Rast P."/>
            <person name="Oberbeckmann S."/>
            <person name="Bunk B."/>
            <person name="Jeske O."/>
            <person name="Meyerdierks A."/>
            <person name="Storesund J.E."/>
            <person name="Kallscheuer N."/>
            <person name="Luecker S."/>
            <person name="Lage O.M."/>
            <person name="Pohl T."/>
            <person name="Merkel B.J."/>
            <person name="Hornburger P."/>
            <person name="Mueller R.-W."/>
            <person name="Bruemmer F."/>
            <person name="Labrenz M."/>
            <person name="Spormann A.M."/>
            <person name="Op Den Camp H."/>
            <person name="Overmann J."/>
            <person name="Amann R."/>
            <person name="Jetten M.S.M."/>
            <person name="Mascher T."/>
            <person name="Medema M.H."/>
            <person name="Devos D.P."/>
            <person name="Kaster A.-K."/>
            <person name="Ovreas L."/>
            <person name="Rohde M."/>
            <person name="Galperin M.Y."/>
            <person name="Jogler C."/>
        </authorList>
    </citation>
    <scope>NUCLEOTIDE SEQUENCE [LARGE SCALE GENOMIC DNA]</scope>
    <source>
        <strain evidence="5 6">Poly41</strain>
    </source>
</reference>
<feature type="domain" description="Methyltransferase" evidence="4">
    <location>
        <begin position="68"/>
        <end position="167"/>
    </location>
</feature>